<comment type="subcellular location">
    <subcellularLocation>
        <location evidence="1">Cell outer membrane</location>
    </subcellularLocation>
</comment>
<dbReference type="InterPro" id="IPR036737">
    <property type="entry name" value="OmpA-like_sf"/>
</dbReference>
<dbReference type="EMBL" id="FONR01000007">
    <property type="protein sequence ID" value="SFF46371.1"/>
    <property type="molecule type" value="Genomic_DNA"/>
</dbReference>
<feature type="chain" id="PRO_5010285923" evidence="6">
    <location>
        <begin position="31"/>
        <end position="218"/>
    </location>
</feature>
<evidence type="ECO:0000256" key="2">
    <source>
        <dbReference type="ARBA" id="ARBA00023136"/>
    </source>
</evidence>
<evidence type="ECO:0000313" key="9">
    <source>
        <dbReference type="Proteomes" id="UP000181942"/>
    </source>
</evidence>
<dbReference type="GO" id="GO:0009279">
    <property type="term" value="C:cell outer membrane"/>
    <property type="evidence" value="ECO:0007669"/>
    <property type="project" value="UniProtKB-SubCell"/>
</dbReference>
<evidence type="ECO:0000256" key="4">
    <source>
        <dbReference type="PROSITE-ProRule" id="PRU00473"/>
    </source>
</evidence>
<protein>
    <submittedName>
        <fullName evidence="8">Outer membrane protein OmpA</fullName>
    </submittedName>
</protein>
<accession>A0A1I2J0V3</accession>
<dbReference type="OrthoDB" id="9782229at2"/>
<sequence length="218" mass="22751">MALPPRSAATTLTALAVLAALSLTGGPAHADGTDPSAPPGSVTTSPPPTVDPTSPGLKLADGATLAPAKVLDIKSVVEDLGGEERREDTNSDVTFALQAEVLFPKDSSKLNPDARSRIQAIADEIKNQKATTVRVFGFTDNLGSYAHGLVLSKKRAEIVHDELAAALGSTDVTFEVRGYSEDYPIADNTSEEGRRKNRRVEVTFPRGAVNGASSGAQS</sequence>
<evidence type="ECO:0000256" key="5">
    <source>
        <dbReference type="SAM" id="MobiDB-lite"/>
    </source>
</evidence>
<dbReference type="InterPro" id="IPR006665">
    <property type="entry name" value="OmpA-like"/>
</dbReference>
<dbReference type="PANTHER" id="PTHR30329:SF21">
    <property type="entry name" value="LIPOPROTEIN YIAD-RELATED"/>
    <property type="match status" value="1"/>
</dbReference>
<dbReference type="SUPFAM" id="SSF103088">
    <property type="entry name" value="OmpA-like"/>
    <property type="match status" value="1"/>
</dbReference>
<dbReference type="RefSeq" id="WP_107437862.1">
    <property type="nucleotide sequence ID" value="NZ_BMUQ01000015.1"/>
</dbReference>
<feature type="region of interest" description="Disordered" evidence="5">
    <location>
        <begin position="25"/>
        <end position="54"/>
    </location>
</feature>
<dbReference type="PRINTS" id="PR01021">
    <property type="entry name" value="OMPADOMAIN"/>
</dbReference>
<name>A0A1I2J0V3_9ACTN</name>
<reference evidence="8 9" key="1">
    <citation type="submission" date="2016-10" db="EMBL/GenBank/DDBJ databases">
        <authorList>
            <person name="de Groot N.N."/>
        </authorList>
    </citation>
    <scope>NUCLEOTIDE SEQUENCE [LARGE SCALE GENOMIC DNA]</scope>
    <source>
        <strain evidence="8 9">OK461</strain>
    </source>
</reference>
<evidence type="ECO:0000256" key="1">
    <source>
        <dbReference type="ARBA" id="ARBA00004442"/>
    </source>
</evidence>
<dbReference type="CDD" id="cd07185">
    <property type="entry name" value="OmpA_C-like"/>
    <property type="match status" value="1"/>
</dbReference>
<evidence type="ECO:0000259" key="7">
    <source>
        <dbReference type="PROSITE" id="PS51123"/>
    </source>
</evidence>
<dbReference type="PROSITE" id="PS51123">
    <property type="entry name" value="OMPA_2"/>
    <property type="match status" value="1"/>
</dbReference>
<gene>
    <name evidence="8" type="ORF">SAMN02787118_10718</name>
</gene>
<evidence type="ECO:0000256" key="3">
    <source>
        <dbReference type="ARBA" id="ARBA00023237"/>
    </source>
</evidence>
<feature type="region of interest" description="Disordered" evidence="5">
    <location>
        <begin position="184"/>
        <end position="218"/>
    </location>
</feature>
<feature type="domain" description="OmpA-like" evidence="7">
    <location>
        <begin position="90"/>
        <end position="208"/>
    </location>
</feature>
<feature type="signal peptide" evidence="6">
    <location>
        <begin position="1"/>
        <end position="30"/>
    </location>
</feature>
<dbReference type="InterPro" id="IPR050330">
    <property type="entry name" value="Bact_OuterMem_StrucFunc"/>
</dbReference>
<organism evidence="8 9">
    <name type="scientific">Streptomyces mirabilis</name>
    <dbReference type="NCBI Taxonomy" id="68239"/>
    <lineage>
        <taxon>Bacteria</taxon>
        <taxon>Bacillati</taxon>
        <taxon>Actinomycetota</taxon>
        <taxon>Actinomycetes</taxon>
        <taxon>Kitasatosporales</taxon>
        <taxon>Streptomycetaceae</taxon>
        <taxon>Streptomyces</taxon>
    </lineage>
</organism>
<keyword evidence="3" id="KW-0998">Cell outer membrane</keyword>
<keyword evidence="6" id="KW-0732">Signal</keyword>
<dbReference type="AlphaFoldDB" id="A0A1I2J0V3"/>
<dbReference type="Proteomes" id="UP000181942">
    <property type="component" value="Unassembled WGS sequence"/>
</dbReference>
<dbReference type="Pfam" id="PF00691">
    <property type="entry name" value="OmpA"/>
    <property type="match status" value="1"/>
</dbReference>
<proteinExistence type="predicted"/>
<dbReference type="Gene3D" id="3.30.1330.60">
    <property type="entry name" value="OmpA-like domain"/>
    <property type="match status" value="1"/>
</dbReference>
<keyword evidence="2 4" id="KW-0472">Membrane</keyword>
<dbReference type="InterPro" id="IPR006664">
    <property type="entry name" value="OMP_bac"/>
</dbReference>
<dbReference type="PANTHER" id="PTHR30329">
    <property type="entry name" value="STATOR ELEMENT OF FLAGELLAR MOTOR COMPLEX"/>
    <property type="match status" value="1"/>
</dbReference>
<evidence type="ECO:0000313" key="8">
    <source>
        <dbReference type="EMBL" id="SFF46371.1"/>
    </source>
</evidence>
<evidence type="ECO:0000256" key="6">
    <source>
        <dbReference type="SAM" id="SignalP"/>
    </source>
</evidence>